<organism evidence="2">
    <name type="scientific">marine metagenome</name>
    <dbReference type="NCBI Taxonomy" id="408172"/>
    <lineage>
        <taxon>unclassified sequences</taxon>
        <taxon>metagenomes</taxon>
        <taxon>ecological metagenomes</taxon>
    </lineage>
</organism>
<dbReference type="AlphaFoldDB" id="A0A382WU98"/>
<proteinExistence type="predicted"/>
<dbReference type="InterPro" id="IPR045584">
    <property type="entry name" value="Pilin-like"/>
</dbReference>
<dbReference type="NCBIfam" id="TIGR02532">
    <property type="entry name" value="IV_pilin_GFxxxE"/>
    <property type="match status" value="1"/>
</dbReference>
<evidence type="ECO:0000256" key="1">
    <source>
        <dbReference type="SAM" id="Phobius"/>
    </source>
</evidence>
<dbReference type="Pfam" id="PF07963">
    <property type="entry name" value="N_methyl"/>
    <property type="match status" value="1"/>
</dbReference>
<dbReference type="SUPFAM" id="SSF54523">
    <property type="entry name" value="Pili subunits"/>
    <property type="match status" value="1"/>
</dbReference>
<dbReference type="InterPro" id="IPR012902">
    <property type="entry name" value="N_methyl_site"/>
</dbReference>
<gene>
    <name evidence="2" type="ORF">METZ01_LOCUS415271</name>
</gene>
<keyword evidence="1" id="KW-0812">Transmembrane</keyword>
<feature type="non-terminal residue" evidence="2">
    <location>
        <position position="87"/>
    </location>
</feature>
<keyword evidence="1" id="KW-0472">Membrane</keyword>
<sequence length="87" mass="9744">MKGLHVMFYSRYSDHKSAAGFTLIELLNVIVIIGILGAVGIPKFAQYKTTAYDVHAKRALKDMHLLCNAFWIDTYPAQKCDLPTIKG</sequence>
<keyword evidence="1" id="KW-1133">Transmembrane helix</keyword>
<evidence type="ECO:0000313" key="2">
    <source>
        <dbReference type="EMBL" id="SVD62417.1"/>
    </source>
</evidence>
<accession>A0A382WU98</accession>
<dbReference type="EMBL" id="UINC01162586">
    <property type="protein sequence ID" value="SVD62417.1"/>
    <property type="molecule type" value="Genomic_DNA"/>
</dbReference>
<dbReference type="Gene3D" id="3.30.700.10">
    <property type="entry name" value="Glycoprotein, Type 4 Pilin"/>
    <property type="match status" value="1"/>
</dbReference>
<feature type="transmembrane region" description="Helical" evidence="1">
    <location>
        <begin position="20"/>
        <end position="41"/>
    </location>
</feature>
<reference evidence="2" key="1">
    <citation type="submission" date="2018-05" db="EMBL/GenBank/DDBJ databases">
        <authorList>
            <person name="Lanie J.A."/>
            <person name="Ng W.-L."/>
            <person name="Kazmierczak K.M."/>
            <person name="Andrzejewski T.M."/>
            <person name="Davidsen T.M."/>
            <person name="Wayne K.J."/>
            <person name="Tettelin H."/>
            <person name="Glass J.I."/>
            <person name="Rusch D."/>
            <person name="Podicherti R."/>
            <person name="Tsui H.-C.T."/>
            <person name="Winkler M.E."/>
        </authorList>
    </citation>
    <scope>NUCLEOTIDE SEQUENCE</scope>
</reference>
<name>A0A382WU98_9ZZZZ</name>
<protein>
    <recommendedName>
        <fullName evidence="3">Type II secretion system protein GspG C-terminal domain-containing protein</fullName>
    </recommendedName>
</protein>
<evidence type="ECO:0008006" key="3">
    <source>
        <dbReference type="Google" id="ProtNLM"/>
    </source>
</evidence>